<comment type="caution">
    <text evidence="7">The sequence shown here is derived from an EMBL/GenBank/DDBJ whole genome shotgun (WGS) entry which is preliminary data.</text>
</comment>
<feature type="transmembrane region" description="Helical" evidence="6">
    <location>
        <begin position="314"/>
        <end position="334"/>
    </location>
</feature>
<keyword evidence="5 6" id="KW-0472">Membrane</keyword>
<dbReference type="EMBL" id="JBHSCZ010000001">
    <property type="protein sequence ID" value="MFC4261852.1"/>
    <property type="molecule type" value="Genomic_DNA"/>
</dbReference>
<keyword evidence="2 7" id="KW-0808">Transferase</keyword>
<evidence type="ECO:0000256" key="2">
    <source>
        <dbReference type="ARBA" id="ARBA00022679"/>
    </source>
</evidence>
<feature type="transmembrane region" description="Helical" evidence="6">
    <location>
        <begin position="6"/>
        <end position="31"/>
    </location>
</feature>
<evidence type="ECO:0000256" key="5">
    <source>
        <dbReference type="ARBA" id="ARBA00023136"/>
    </source>
</evidence>
<comment type="subcellular location">
    <subcellularLocation>
        <location evidence="1">Endomembrane system</location>
    </subcellularLocation>
</comment>
<keyword evidence="8" id="KW-1185">Reference proteome</keyword>
<dbReference type="EC" id="2.4.-.-" evidence="7"/>
<dbReference type="InterPro" id="IPR029044">
    <property type="entry name" value="Nucleotide-diphossugar_trans"/>
</dbReference>
<dbReference type="SUPFAM" id="SSF53448">
    <property type="entry name" value="Nucleotide-diphospho-sugar transferases"/>
    <property type="match status" value="1"/>
</dbReference>
<dbReference type="PANTHER" id="PTHR32044:SF80">
    <property type="entry name" value="XYLOGLUCAN GLYCOSYLTRANSFERASE 2-RELATED"/>
    <property type="match status" value="1"/>
</dbReference>
<evidence type="ECO:0000256" key="6">
    <source>
        <dbReference type="SAM" id="Phobius"/>
    </source>
</evidence>
<dbReference type="RefSeq" id="WP_379706929.1">
    <property type="nucleotide sequence ID" value="NZ_JBHSCZ010000001.1"/>
</dbReference>
<dbReference type="Pfam" id="PF13641">
    <property type="entry name" value="Glyco_tranf_2_3"/>
    <property type="match status" value="1"/>
</dbReference>
<evidence type="ECO:0000256" key="3">
    <source>
        <dbReference type="ARBA" id="ARBA00022692"/>
    </source>
</evidence>
<keyword evidence="7" id="KW-0328">Glycosyltransferase</keyword>
<keyword evidence="4 6" id="KW-1133">Transmembrane helix</keyword>
<sequence>MKIFLMIALVVYCITTLFIFCYTIMQFHLTLNYIKWNKKRKNINTAPNLITTIDKMVTIQLPLYNEPYVTERLIDAVCVMDYPAHLLEIQVLDDSNDETVAIADKTVAKWLAKGVDIKVVRREDRSGFKAGALKYGLEIAKGEYIAIFDADFIPSPDFLQKTVPVLNQDGIGMVQTRWGHTNREYSLITKAQAFWLENHFRIEQTSRSNLNLFFNFNGTAGVWKKEAIIDAGNWHADTLTEDLDLSYRAQLKGWKFLYLEDVVSPAELPPTLAAFKSQQFRWTKGGAEVSRKMIPTLFKAKQPFGVKLHAIGHLLNSGVYLAIALSAFLSLPLLFIKDILPAVKPIMTVGTIFFTNFIVLAVTYKVATADYFKNKSIFQFAKMFQIYLSITASMSFHNSKAVLQGYFGKKSAFIRTPKFNAESNGVIALQRFSSNKISSALVMYLLLFLLFTTAVIYGISMQNFGFLLFHLTLSLGLGLLFYFELCGLLKKY</sequence>
<accession>A0ABV8QNJ6</accession>
<evidence type="ECO:0000313" key="8">
    <source>
        <dbReference type="Proteomes" id="UP001595907"/>
    </source>
</evidence>
<dbReference type="Gene3D" id="3.90.550.10">
    <property type="entry name" value="Spore Coat Polysaccharide Biosynthesis Protein SpsA, Chain A"/>
    <property type="match status" value="1"/>
</dbReference>
<feature type="transmembrane region" description="Helical" evidence="6">
    <location>
        <begin position="441"/>
        <end position="460"/>
    </location>
</feature>
<evidence type="ECO:0000256" key="4">
    <source>
        <dbReference type="ARBA" id="ARBA00022989"/>
    </source>
</evidence>
<proteinExistence type="predicted"/>
<organism evidence="7 8">
    <name type="scientific">Ferruginibacter yonginensis</name>
    <dbReference type="NCBI Taxonomy" id="1310416"/>
    <lineage>
        <taxon>Bacteria</taxon>
        <taxon>Pseudomonadati</taxon>
        <taxon>Bacteroidota</taxon>
        <taxon>Chitinophagia</taxon>
        <taxon>Chitinophagales</taxon>
        <taxon>Chitinophagaceae</taxon>
        <taxon>Ferruginibacter</taxon>
    </lineage>
</organism>
<dbReference type="GO" id="GO:0016757">
    <property type="term" value="F:glycosyltransferase activity"/>
    <property type="evidence" value="ECO:0007669"/>
    <property type="project" value="UniProtKB-KW"/>
</dbReference>
<evidence type="ECO:0000313" key="7">
    <source>
        <dbReference type="EMBL" id="MFC4261852.1"/>
    </source>
</evidence>
<keyword evidence="3 6" id="KW-0812">Transmembrane</keyword>
<feature type="transmembrane region" description="Helical" evidence="6">
    <location>
        <begin position="466"/>
        <end position="489"/>
    </location>
</feature>
<dbReference type="Proteomes" id="UP001595907">
    <property type="component" value="Unassembled WGS sequence"/>
</dbReference>
<dbReference type="PANTHER" id="PTHR32044">
    <property type="entry name" value="GLUCOMANNAN 4-BETA-MANNOSYLTRANSFERASE 9"/>
    <property type="match status" value="1"/>
</dbReference>
<feature type="transmembrane region" description="Helical" evidence="6">
    <location>
        <begin position="346"/>
        <end position="367"/>
    </location>
</feature>
<gene>
    <name evidence="7" type="ORF">ACFOWM_03095</name>
</gene>
<protein>
    <submittedName>
        <fullName evidence="7">Glycosyltransferase</fullName>
        <ecNumber evidence="7">2.4.-.-</ecNumber>
    </submittedName>
</protein>
<evidence type="ECO:0000256" key="1">
    <source>
        <dbReference type="ARBA" id="ARBA00004308"/>
    </source>
</evidence>
<reference evidence="8" key="1">
    <citation type="journal article" date="2019" name="Int. J. Syst. Evol. Microbiol.">
        <title>The Global Catalogue of Microorganisms (GCM) 10K type strain sequencing project: providing services to taxonomists for standard genome sequencing and annotation.</title>
        <authorList>
            <consortium name="The Broad Institute Genomics Platform"/>
            <consortium name="The Broad Institute Genome Sequencing Center for Infectious Disease"/>
            <person name="Wu L."/>
            <person name="Ma J."/>
        </authorList>
    </citation>
    <scope>NUCLEOTIDE SEQUENCE [LARGE SCALE GENOMIC DNA]</scope>
    <source>
        <strain evidence="8">CECT 8289</strain>
    </source>
</reference>
<dbReference type="CDD" id="cd06437">
    <property type="entry name" value="CESA_CaSu_A2"/>
    <property type="match status" value="1"/>
</dbReference>
<name>A0ABV8QNJ6_9BACT</name>